<evidence type="ECO:0000313" key="3">
    <source>
        <dbReference type="Proteomes" id="UP000054544"/>
    </source>
</evidence>
<proteinExistence type="predicted"/>
<evidence type="ECO:0000256" key="1">
    <source>
        <dbReference type="SAM" id="MobiDB-lite"/>
    </source>
</evidence>
<gene>
    <name evidence="2" type="ORF">H634G_11600</name>
</gene>
<dbReference type="Proteomes" id="UP000054544">
    <property type="component" value="Unassembled WGS sequence"/>
</dbReference>
<feature type="region of interest" description="Disordered" evidence="1">
    <location>
        <begin position="1"/>
        <end position="39"/>
    </location>
</feature>
<dbReference type="EMBL" id="KE385017">
    <property type="protein sequence ID" value="KJK73296.1"/>
    <property type="molecule type" value="Genomic_DNA"/>
</dbReference>
<name>A0A0D9NH86_METAN</name>
<organism evidence="2 3">
    <name type="scientific">Metarhizium anisopliae BRIP 53293</name>
    <dbReference type="NCBI Taxonomy" id="1291518"/>
    <lineage>
        <taxon>Eukaryota</taxon>
        <taxon>Fungi</taxon>
        <taxon>Dikarya</taxon>
        <taxon>Ascomycota</taxon>
        <taxon>Pezizomycotina</taxon>
        <taxon>Sordariomycetes</taxon>
        <taxon>Hypocreomycetidae</taxon>
        <taxon>Hypocreales</taxon>
        <taxon>Clavicipitaceae</taxon>
        <taxon>Metarhizium</taxon>
    </lineage>
</organism>
<accession>A0A0D9NH86</accession>
<dbReference type="AlphaFoldDB" id="A0A0D9NH86"/>
<keyword evidence="3" id="KW-1185">Reference proteome</keyword>
<protein>
    <submittedName>
        <fullName evidence="2">Uncharacterized protein</fullName>
    </submittedName>
</protein>
<reference evidence="3" key="1">
    <citation type="journal article" date="2014" name="BMC Genomics">
        <title>The genome sequence of the biocontrol fungus Metarhizium anisopliae and comparative genomics of Metarhizium species.</title>
        <authorList>
            <person name="Pattemore J.A."/>
            <person name="Hane J.K."/>
            <person name="Williams A.H."/>
            <person name="Wilson B.A."/>
            <person name="Stodart B.J."/>
            <person name="Ash G.J."/>
        </authorList>
    </citation>
    <scope>NUCLEOTIDE SEQUENCE [LARGE SCALE GENOMIC DNA]</scope>
    <source>
        <strain evidence="3">BRIP 53293</strain>
    </source>
</reference>
<sequence length="89" mass="9810">MAKPFVSGGKEVLKHWPGRSSSGGQRLRKSRFRDRPGSGLHSRVLDAYILPSRAHQLARSLQYCCVRVSSGCLSVSLCKGLEGEEDPLR</sequence>
<evidence type="ECO:0000313" key="2">
    <source>
        <dbReference type="EMBL" id="KJK73296.1"/>
    </source>
</evidence>